<dbReference type="EMBL" id="HACG01045147">
    <property type="protein sequence ID" value="CEK92012.1"/>
    <property type="molecule type" value="Transcribed_RNA"/>
</dbReference>
<dbReference type="AlphaFoldDB" id="A0A0B7BGM3"/>
<name>A0A0B7BGM3_9EUPU</name>
<evidence type="ECO:0000313" key="1">
    <source>
        <dbReference type="EMBL" id="CEK92012.1"/>
    </source>
</evidence>
<reference evidence="1" key="1">
    <citation type="submission" date="2014-12" db="EMBL/GenBank/DDBJ databases">
        <title>Insight into the proteome of Arion vulgaris.</title>
        <authorList>
            <person name="Aradska J."/>
            <person name="Bulat T."/>
            <person name="Smidak R."/>
            <person name="Sarate P."/>
            <person name="Gangsoo J."/>
            <person name="Sialana F."/>
            <person name="Bilban M."/>
            <person name="Lubec G."/>
        </authorList>
    </citation>
    <scope>NUCLEOTIDE SEQUENCE</scope>
    <source>
        <tissue evidence="1">Skin</tissue>
    </source>
</reference>
<gene>
    <name evidence="1" type="primary">ORF186046</name>
</gene>
<organism evidence="1">
    <name type="scientific">Arion vulgaris</name>
    <dbReference type="NCBI Taxonomy" id="1028688"/>
    <lineage>
        <taxon>Eukaryota</taxon>
        <taxon>Metazoa</taxon>
        <taxon>Spiralia</taxon>
        <taxon>Lophotrochozoa</taxon>
        <taxon>Mollusca</taxon>
        <taxon>Gastropoda</taxon>
        <taxon>Heterobranchia</taxon>
        <taxon>Euthyneura</taxon>
        <taxon>Panpulmonata</taxon>
        <taxon>Eupulmonata</taxon>
        <taxon>Stylommatophora</taxon>
        <taxon>Helicina</taxon>
        <taxon>Arionoidea</taxon>
        <taxon>Arionidae</taxon>
        <taxon>Arion</taxon>
    </lineage>
</organism>
<proteinExistence type="predicted"/>
<protein>
    <submittedName>
        <fullName evidence="1">Uncharacterized protein</fullName>
    </submittedName>
</protein>
<accession>A0A0B7BGM3</accession>
<sequence>MGPLKLLQNKEGLQLWIILTTEVVVPDYLHTHCSMSVFDIIMTTYNTHRERIL</sequence>